<sequence>MLRGLNQLMERKECGCMYLLYVSLIGDVRTLMIDKAHASRYLVNSGADKTYYDLRDMYGGYVWRRILLPITLVWASEVVSSGFPIVKVRQDSKRGPKFTWEREDHMKANYACSDSLLLTPLCCDDIHDVTPRVSTLAGCDSFGGRGGRGGSMSMTPGTGRGGVKKMSSTDSRLIVKGDDCLDGWVGARGGVVSNGGVVFRVA</sequence>
<keyword evidence="3" id="KW-1185">Reference proteome</keyword>
<gene>
    <name evidence="2" type="ORF">Tco_0923932</name>
</gene>
<dbReference type="EMBL" id="BQNB010014885">
    <property type="protein sequence ID" value="GJT33513.1"/>
    <property type="molecule type" value="Genomic_DNA"/>
</dbReference>
<reference evidence="2" key="1">
    <citation type="journal article" date="2022" name="Int. J. Mol. Sci.">
        <title>Draft Genome of Tanacetum Coccineum: Genomic Comparison of Closely Related Tanacetum-Family Plants.</title>
        <authorList>
            <person name="Yamashiro T."/>
            <person name="Shiraishi A."/>
            <person name="Nakayama K."/>
            <person name="Satake H."/>
        </authorList>
    </citation>
    <scope>NUCLEOTIDE SEQUENCE</scope>
</reference>
<proteinExistence type="predicted"/>
<reference evidence="2" key="2">
    <citation type="submission" date="2022-01" db="EMBL/GenBank/DDBJ databases">
        <authorList>
            <person name="Yamashiro T."/>
            <person name="Shiraishi A."/>
            <person name="Satake H."/>
            <person name="Nakayama K."/>
        </authorList>
    </citation>
    <scope>NUCLEOTIDE SEQUENCE</scope>
</reference>
<accession>A0ABQ5D4P0</accession>
<dbReference type="Proteomes" id="UP001151760">
    <property type="component" value="Unassembled WGS sequence"/>
</dbReference>
<organism evidence="2 3">
    <name type="scientific">Tanacetum coccineum</name>
    <dbReference type="NCBI Taxonomy" id="301880"/>
    <lineage>
        <taxon>Eukaryota</taxon>
        <taxon>Viridiplantae</taxon>
        <taxon>Streptophyta</taxon>
        <taxon>Embryophyta</taxon>
        <taxon>Tracheophyta</taxon>
        <taxon>Spermatophyta</taxon>
        <taxon>Magnoliopsida</taxon>
        <taxon>eudicotyledons</taxon>
        <taxon>Gunneridae</taxon>
        <taxon>Pentapetalae</taxon>
        <taxon>asterids</taxon>
        <taxon>campanulids</taxon>
        <taxon>Asterales</taxon>
        <taxon>Asteraceae</taxon>
        <taxon>Asteroideae</taxon>
        <taxon>Anthemideae</taxon>
        <taxon>Anthemidinae</taxon>
        <taxon>Tanacetum</taxon>
    </lineage>
</organism>
<comment type="caution">
    <text evidence="2">The sequence shown here is derived from an EMBL/GenBank/DDBJ whole genome shotgun (WGS) entry which is preliminary data.</text>
</comment>
<evidence type="ECO:0008006" key="4">
    <source>
        <dbReference type="Google" id="ProtNLM"/>
    </source>
</evidence>
<evidence type="ECO:0000313" key="3">
    <source>
        <dbReference type="Proteomes" id="UP001151760"/>
    </source>
</evidence>
<evidence type="ECO:0000313" key="2">
    <source>
        <dbReference type="EMBL" id="GJT33513.1"/>
    </source>
</evidence>
<name>A0ABQ5D4P0_9ASTR</name>
<protein>
    <recommendedName>
        <fullName evidence="4">Peptidase A2 domain-containing protein</fullName>
    </recommendedName>
</protein>
<feature type="region of interest" description="Disordered" evidence="1">
    <location>
        <begin position="147"/>
        <end position="168"/>
    </location>
</feature>
<evidence type="ECO:0000256" key="1">
    <source>
        <dbReference type="SAM" id="MobiDB-lite"/>
    </source>
</evidence>